<name>A0ABZ0Z2W5_9CAUD</name>
<organism evidence="1 2">
    <name type="scientific">phage Lak_Megaphage_RVC_AP3_GC26</name>
    <dbReference type="NCBI Taxonomy" id="3109225"/>
    <lineage>
        <taxon>Viruses</taxon>
        <taxon>Duplodnaviria</taxon>
        <taxon>Heunggongvirae</taxon>
        <taxon>Uroviricota</taxon>
        <taxon>Caudoviricetes</taxon>
        <taxon>Caudoviricetes code 15 clade</taxon>
    </lineage>
</organism>
<reference evidence="1 2" key="1">
    <citation type="submission" date="2023-11" db="EMBL/GenBank/DDBJ databases">
        <authorList>
            <person name="Cook R."/>
            <person name="Crisci M."/>
            <person name="Pye H."/>
            <person name="Adriaenssens E."/>
            <person name="Santini J."/>
        </authorList>
    </citation>
    <scope>NUCLEOTIDE SEQUENCE [LARGE SCALE GENOMIC DNA]</scope>
    <source>
        <strain evidence="1">Lak_Megaphage_RVC_AP3_GC26</strain>
    </source>
</reference>
<accession>A0ABZ0Z2W5</accession>
<keyword evidence="2" id="KW-1185">Reference proteome</keyword>
<protein>
    <submittedName>
        <fullName evidence="1">Uncharacterized protein</fullName>
    </submittedName>
</protein>
<proteinExistence type="predicted"/>
<evidence type="ECO:0000313" key="2">
    <source>
        <dbReference type="Proteomes" id="UP001348805"/>
    </source>
</evidence>
<dbReference type="EMBL" id="OR769219">
    <property type="protein sequence ID" value="WQJ51503.1"/>
    <property type="molecule type" value="Genomic_DNA"/>
</dbReference>
<dbReference type="Proteomes" id="UP001348805">
    <property type="component" value="Segment"/>
</dbReference>
<evidence type="ECO:0000313" key="1">
    <source>
        <dbReference type="EMBL" id="WQJ51503.1"/>
    </source>
</evidence>
<sequence length="163" mass="19063">MARINTTKMLSNDGYFSSNDYNPDLSNQTMTVSPLVADQYDYAMTDDIVLLHERKDTEEILYNIWINSPYAKQYEVNSSTFVIPKIPKEETSKIFYYMKNKLAEVKTLSAYEMVIAINEFFNFNYDYVVKKILSPKLKAEILADYYNNGMKERMDNNASVKLF</sequence>